<dbReference type="AlphaFoldDB" id="A0AAD4SIC1"/>
<accession>A0AAD4SIC1</accession>
<evidence type="ECO:0000256" key="4">
    <source>
        <dbReference type="ARBA" id="ARBA00023163"/>
    </source>
</evidence>
<feature type="compositionally biased region" description="Basic and acidic residues" evidence="7">
    <location>
        <begin position="8"/>
        <end position="26"/>
    </location>
</feature>
<evidence type="ECO:0000313" key="9">
    <source>
        <dbReference type="EMBL" id="KAI3906226.1"/>
    </source>
</evidence>
<feature type="region of interest" description="Disordered" evidence="7">
    <location>
        <begin position="365"/>
        <end position="406"/>
    </location>
</feature>
<organism evidence="9 10">
    <name type="scientific">Papaver atlanticum</name>
    <dbReference type="NCBI Taxonomy" id="357466"/>
    <lineage>
        <taxon>Eukaryota</taxon>
        <taxon>Viridiplantae</taxon>
        <taxon>Streptophyta</taxon>
        <taxon>Embryophyta</taxon>
        <taxon>Tracheophyta</taxon>
        <taxon>Spermatophyta</taxon>
        <taxon>Magnoliopsida</taxon>
        <taxon>Ranunculales</taxon>
        <taxon>Papaveraceae</taxon>
        <taxon>Papaveroideae</taxon>
        <taxon>Papaver</taxon>
    </lineage>
</organism>
<comment type="subcellular location">
    <subcellularLocation>
        <location evidence="1">Nucleus</location>
    </subcellularLocation>
</comment>
<evidence type="ECO:0000256" key="5">
    <source>
        <dbReference type="ARBA" id="ARBA00023242"/>
    </source>
</evidence>
<feature type="compositionally biased region" description="Basic and acidic residues" evidence="7">
    <location>
        <begin position="383"/>
        <end position="393"/>
    </location>
</feature>
<dbReference type="GO" id="GO:0005634">
    <property type="term" value="C:nucleus"/>
    <property type="evidence" value="ECO:0007669"/>
    <property type="project" value="UniProtKB-SubCell"/>
</dbReference>
<dbReference type="Proteomes" id="UP001202328">
    <property type="component" value="Unassembled WGS sequence"/>
</dbReference>
<proteinExistence type="predicted"/>
<dbReference type="EMBL" id="JAJJMB010010800">
    <property type="protein sequence ID" value="KAI3906226.1"/>
    <property type="molecule type" value="Genomic_DNA"/>
</dbReference>
<feature type="domain" description="TF-B3" evidence="8">
    <location>
        <begin position="251"/>
        <end position="343"/>
    </location>
</feature>
<keyword evidence="2" id="KW-0805">Transcription regulation</keyword>
<dbReference type="Gene3D" id="2.40.330.10">
    <property type="entry name" value="DNA-binding pseudobarrel domain"/>
    <property type="match status" value="2"/>
</dbReference>
<dbReference type="GO" id="GO:0003677">
    <property type="term" value="F:DNA binding"/>
    <property type="evidence" value="ECO:0007669"/>
    <property type="project" value="UniProtKB-KW"/>
</dbReference>
<dbReference type="SMART" id="SM01019">
    <property type="entry name" value="B3"/>
    <property type="match status" value="2"/>
</dbReference>
<reference evidence="9" key="1">
    <citation type="submission" date="2022-04" db="EMBL/GenBank/DDBJ databases">
        <title>A functionally conserved STORR gene fusion in Papaver species that diverged 16.8 million years ago.</title>
        <authorList>
            <person name="Catania T."/>
        </authorList>
    </citation>
    <scope>NUCLEOTIDE SEQUENCE</scope>
    <source>
        <strain evidence="9">S-188037</strain>
    </source>
</reference>
<dbReference type="InterPro" id="IPR015300">
    <property type="entry name" value="DNA-bd_pseudobarrel_sf"/>
</dbReference>
<protein>
    <recommendedName>
        <fullName evidence="8">TF-B3 domain-containing protein</fullName>
    </recommendedName>
</protein>
<gene>
    <name evidence="9" type="ORF">MKW98_021759</name>
</gene>
<feature type="compositionally biased region" description="Polar residues" evidence="7">
    <location>
        <begin position="395"/>
        <end position="405"/>
    </location>
</feature>
<dbReference type="PROSITE" id="PS50863">
    <property type="entry name" value="B3"/>
    <property type="match status" value="2"/>
</dbReference>
<evidence type="ECO:0000313" key="10">
    <source>
        <dbReference type="Proteomes" id="UP001202328"/>
    </source>
</evidence>
<dbReference type="InterPro" id="IPR003340">
    <property type="entry name" value="B3_DNA-bd"/>
</dbReference>
<keyword evidence="10" id="KW-1185">Reference proteome</keyword>
<dbReference type="PANTHER" id="PTHR31391">
    <property type="entry name" value="B3 DOMAIN-CONTAINING PROTEIN OS11G0197600-RELATED"/>
    <property type="match status" value="1"/>
</dbReference>
<keyword evidence="5" id="KW-0539">Nucleus</keyword>
<evidence type="ECO:0000256" key="3">
    <source>
        <dbReference type="ARBA" id="ARBA00023125"/>
    </source>
</evidence>
<evidence type="ECO:0000256" key="1">
    <source>
        <dbReference type="ARBA" id="ARBA00004123"/>
    </source>
</evidence>
<comment type="caution">
    <text evidence="9">The sequence shown here is derived from an EMBL/GenBank/DDBJ whole genome shotgun (WGS) entry which is preliminary data.</text>
</comment>
<evidence type="ECO:0000259" key="8">
    <source>
        <dbReference type="PROSITE" id="PS50863"/>
    </source>
</evidence>
<feature type="coiled-coil region" evidence="6">
    <location>
        <begin position="428"/>
        <end position="490"/>
    </location>
</feature>
<dbReference type="PANTHER" id="PTHR31391:SF3">
    <property type="entry name" value="B3 DOMAIN-CONTAINING PROTEIN OS05G0481400"/>
    <property type="match status" value="1"/>
</dbReference>
<feature type="region of interest" description="Disordered" evidence="7">
    <location>
        <begin position="1"/>
        <end position="62"/>
    </location>
</feature>
<keyword evidence="3" id="KW-0238">DNA-binding</keyword>
<evidence type="ECO:0000256" key="6">
    <source>
        <dbReference type="SAM" id="Coils"/>
    </source>
</evidence>
<keyword evidence="6" id="KW-0175">Coiled coil</keyword>
<sequence>MAQDNSYEEARRQRLKDNKRRFEELGISKMANNLNDNIKKKKSKQVKSKTTPADLVRRSSRRPRNQVITYSQGDQGFRTKRKCKTIYITTRVATEAERSDAVKRAMSFQSGFLSGNSSFVKSLSHSHVSGQFLLKIPSEFRDDHLSKETKVNIVLEDEEGSVYETNYNGVTGFLSTGWKVFSMDHKLDDGDALAFELIEPTRFKVHIFKVSNDVGETSYIATRVATKAERSNALKRAMSFQSGLLSGNPSFIKSISPSHVSEKFLLIIPMEFRQNHLSKESKLRIMFEDEEGLLYGIHYNGLNGYLSTGWKIFSTDHKLDDGDALVMELIEPTRFKVHIFKVPNNVGEVRVDQLKKARGSKYAKTVDAEKITKPTGRKSRNSKKAEKTKKCWAEESSSQATTEPNVEQEIAGDLHAALKEQVAAHDELGTANGALQAALKKIAELEAQVAAAHDKTGTANRALQAALKRIEELEAQVKSLTMILNNHHKVTNLLHSSLQLLFP</sequence>
<evidence type="ECO:0000256" key="2">
    <source>
        <dbReference type="ARBA" id="ARBA00023015"/>
    </source>
</evidence>
<dbReference type="Pfam" id="PF02362">
    <property type="entry name" value="B3"/>
    <property type="match status" value="2"/>
</dbReference>
<dbReference type="SUPFAM" id="SSF101936">
    <property type="entry name" value="DNA-binding pseudobarrel domain"/>
    <property type="match status" value="2"/>
</dbReference>
<feature type="domain" description="TF-B3" evidence="8">
    <location>
        <begin position="119"/>
        <end position="211"/>
    </location>
</feature>
<name>A0AAD4SIC1_9MAGN</name>
<keyword evidence="4" id="KW-0804">Transcription</keyword>
<dbReference type="InterPro" id="IPR044837">
    <property type="entry name" value="REM16-like"/>
</dbReference>
<evidence type="ECO:0000256" key="7">
    <source>
        <dbReference type="SAM" id="MobiDB-lite"/>
    </source>
</evidence>
<dbReference type="CDD" id="cd10017">
    <property type="entry name" value="B3_DNA"/>
    <property type="match status" value="2"/>
</dbReference>